<proteinExistence type="predicted"/>
<comment type="caution">
    <text evidence="1">The sequence shown here is derived from an EMBL/GenBank/DDBJ whole genome shotgun (WGS) entry which is preliminary data.</text>
</comment>
<organism evidence="1 2">
    <name type="scientific">Aspergillus sclerotioniger CBS 115572</name>
    <dbReference type="NCBI Taxonomy" id="1450535"/>
    <lineage>
        <taxon>Eukaryota</taxon>
        <taxon>Fungi</taxon>
        <taxon>Dikarya</taxon>
        <taxon>Ascomycota</taxon>
        <taxon>Pezizomycotina</taxon>
        <taxon>Eurotiomycetes</taxon>
        <taxon>Eurotiomycetidae</taxon>
        <taxon>Eurotiales</taxon>
        <taxon>Aspergillaceae</taxon>
        <taxon>Aspergillus</taxon>
        <taxon>Aspergillus subgen. Circumdati</taxon>
    </lineage>
</organism>
<dbReference type="RefSeq" id="XP_025471221.1">
    <property type="nucleotide sequence ID" value="XM_025613652.1"/>
</dbReference>
<evidence type="ECO:0000313" key="1">
    <source>
        <dbReference type="EMBL" id="PWY94460.1"/>
    </source>
</evidence>
<dbReference type="AlphaFoldDB" id="A0A317XD46"/>
<dbReference type="GeneID" id="37115795"/>
<reference evidence="1 2" key="1">
    <citation type="submission" date="2016-12" db="EMBL/GenBank/DDBJ databases">
        <title>The genomes of Aspergillus section Nigri reveals drivers in fungal speciation.</title>
        <authorList>
            <consortium name="DOE Joint Genome Institute"/>
            <person name="Vesth T.C."/>
            <person name="Nybo J."/>
            <person name="Theobald S."/>
            <person name="Brandl J."/>
            <person name="Frisvad J.C."/>
            <person name="Nielsen K.F."/>
            <person name="Lyhne E.K."/>
            <person name="Kogle M.E."/>
            <person name="Kuo A."/>
            <person name="Riley R."/>
            <person name="Clum A."/>
            <person name="Nolan M."/>
            <person name="Lipzen A."/>
            <person name="Salamov A."/>
            <person name="Henrissat B."/>
            <person name="Wiebenga A."/>
            <person name="De Vries R.P."/>
            <person name="Grigoriev I.V."/>
            <person name="Mortensen U.H."/>
            <person name="Andersen M.R."/>
            <person name="Baker S.E."/>
        </authorList>
    </citation>
    <scope>NUCLEOTIDE SEQUENCE [LARGE SCALE GENOMIC DNA]</scope>
    <source>
        <strain evidence="1 2">CBS 115572</strain>
    </source>
</reference>
<keyword evidence="2" id="KW-1185">Reference proteome</keyword>
<evidence type="ECO:0000313" key="2">
    <source>
        <dbReference type="Proteomes" id="UP000246702"/>
    </source>
</evidence>
<dbReference type="Proteomes" id="UP000246702">
    <property type="component" value="Unassembled WGS sequence"/>
</dbReference>
<accession>A0A317XD46</accession>
<dbReference type="EMBL" id="MSFK01000004">
    <property type="protein sequence ID" value="PWY94460.1"/>
    <property type="molecule type" value="Genomic_DNA"/>
</dbReference>
<protein>
    <submittedName>
        <fullName evidence="1">Uncharacterized protein</fullName>
    </submittedName>
</protein>
<name>A0A317XD46_9EURO</name>
<gene>
    <name evidence="1" type="ORF">BO94DRAFT_553404</name>
</gene>
<dbReference type="OrthoDB" id="432970at2759"/>
<sequence>MARWLQCERFTQKNYADIELTGFRHLMDFLVMYASTEVSKSVPDLQYQAPAVVRGVKICSHGEIKLHRSEPFGKSISPIFALLGTPLIFWKDPDAEFHHNPPGWNTASSVSSNENAAYMMMETNPSEPSWGWAPLYWNRDIGNGWVVREDGQDLDVRDVAMMCYFARHKLQPMFEDTITPDSRLQDKKRVLSFITPENMRAYWKEIGGDEAFRSHDNPSASGVVV</sequence>
<dbReference type="STRING" id="1450535.A0A317XD46"/>